<dbReference type="GO" id="GO:0004674">
    <property type="term" value="F:protein serine/threonine kinase activity"/>
    <property type="evidence" value="ECO:0007669"/>
    <property type="project" value="TreeGrafter"/>
</dbReference>
<dbReference type="Gene3D" id="1.10.510.10">
    <property type="entry name" value="Transferase(Phosphotransferase) domain 1"/>
    <property type="match status" value="1"/>
</dbReference>
<name>A0A328C4K4_9DELT</name>
<dbReference type="InterPro" id="IPR011009">
    <property type="entry name" value="Kinase-like_dom_sf"/>
</dbReference>
<sequence length="832" mass="91723">MVASSGCAAASESLARQGMSGSGLWILAQVADDVDLAEGVGYGTGLSTWIALVGGLMVVAVLIGVVFAGIRYVRAAMAKSSSAPGRMLPPETRRRVDEAIAAGDFDVAGDLLTRAEALEEAAEAYLKGGVFVKAARSFEQAGSRPQAIYCYKRAGDHEQAARIYEQMDEPRAAAAEYFQAGAWERAAIFYERAKDMRRAAENYARARRWLESARAFDAAGMPREAAEHYARHVEHYRADHGGYEGGALPEELREQARRAGELFREAGEIQRASEIFLAAGLAQEAAETLRVSGDFSRAAELLIEARQPQLAAKFLEEAGEAKRAARMRAQVALADGDRGGAAEHLRDAGELEQAAELFAEVGKTEQAAELYEKLEAFEEALELYLKIPRYAHAARCAEQAGLLARAAEYYQEAGDVEGQLRVLELQGDFFRVGRLRFEHRMYEEALEALSKLDSRDAMYARSLELQGDVLRAQGRAEKAYGKYRAALGNREAELATLPLLYKMGRALEDEPDLPGALECYSKVLEVEANFEDASMRVGAIRKRLRRGTLTGRTSSGLFGGGATEDGEVARRYEILEEIARGGMGIVYKARDTVLGRVVAFKILGENLRDNETAVMYFLREARAAAALSHPNIVTIYDAGEQDGEYYMAMEFVEGTTLKELVRRTGALADDKVRHILLGCARALQYAHGKGIIHRDIKSGNVMTTRDRSLKVMDFGLAKFLKEYQNNHTQQVGTPFYMSPEQIIGRDIDFRSDLYSLGCMIFECATGTVPFFKGDLSYHHLHTRPPSPRSINPGLSEETDRMILKLLEKEPDARYQSAKEIIDELSGSVVMQA</sequence>
<dbReference type="PANTHER" id="PTHR43289">
    <property type="entry name" value="MITOGEN-ACTIVATED PROTEIN KINASE KINASE KINASE 20-RELATED"/>
    <property type="match status" value="1"/>
</dbReference>
<evidence type="ECO:0000256" key="2">
    <source>
        <dbReference type="ARBA" id="ARBA00022741"/>
    </source>
</evidence>
<dbReference type="InterPro" id="IPR019734">
    <property type="entry name" value="TPR_rpt"/>
</dbReference>
<organism evidence="7 8">
    <name type="scientific">Lujinxingia litoralis</name>
    <dbReference type="NCBI Taxonomy" id="2211119"/>
    <lineage>
        <taxon>Bacteria</taxon>
        <taxon>Deltaproteobacteria</taxon>
        <taxon>Bradymonadales</taxon>
        <taxon>Lujinxingiaceae</taxon>
        <taxon>Lujinxingia</taxon>
    </lineage>
</organism>
<dbReference type="InterPro" id="IPR000719">
    <property type="entry name" value="Prot_kinase_dom"/>
</dbReference>
<keyword evidence="5" id="KW-1133">Transmembrane helix</keyword>
<dbReference type="Gene3D" id="1.25.40.470">
    <property type="match status" value="1"/>
</dbReference>
<evidence type="ECO:0000256" key="1">
    <source>
        <dbReference type="ARBA" id="ARBA00022679"/>
    </source>
</evidence>
<comment type="caution">
    <text evidence="7">The sequence shown here is derived from an EMBL/GenBank/DDBJ whole genome shotgun (WGS) entry which is preliminary data.</text>
</comment>
<dbReference type="SMART" id="SM00220">
    <property type="entry name" value="S_TKc"/>
    <property type="match status" value="1"/>
</dbReference>
<keyword evidence="5" id="KW-0472">Membrane</keyword>
<dbReference type="Gene3D" id="3.30.200.20">
    <property type="entry name" value="Phosphorylase Kinase, domain 1"/>
    <property type="match status" value="1"/>
</dbReference>
<dbReference type="InterPro" id="IPR008271">
    <property type="entry name" value="Ser/Thr_kinase_AS"/>
</dbReference>
<dbReference type="PROSITE" id="PS50011">
    <property type="entry name" value="PROTEIN_KINASE_DOM"/>
    <property type="match status" value="1"/>
</dbReference>
<evidence type="ECO:0000313" key="8">
    <source>
        <dbReference type="Proteomes" id="UP000249169"/>
    </source>
</evidence>
<dbReference type="Gene3D" id="1.25.40.10">
    <property type="entry name" value="Tetratricopeptide repeat domain"/>
    <property type="match status" value="2"/>
</dbReference>
<gene>
    <name evidence="7" type="ORF">DL240_12500</name>
</gene>
<evidence type="ECO:0000256" key="3">
    <source>
        <dbReference type="ARBA" id="ARBA00022777"/>
    </source>
</evidence>
<dbReference type="SMART" id="SM00028">
    <property type="entry name" value="TPR"/>
    <property type="match status" value="4"/>
</dbReference>
<dbReference type="Proteomes" id="UP000249169">
    <property type="component" value="Unassembled WGS sequence"/>
</dbReference>
<evidence type="ECO:0000259" key="6">
    <source>
        <dbReference type="PROSITE" id="PS50011"/>
    </source>
</evidence>
<keyword evidence="3" id="KW-0418">Kinase</keyword>
<keyword evidence="2" id="KW-0547">Nucleotide-binding</keyword>
<keyword evidence="5" id="KW-0812">Transmembrane</keyword>
<evidence type="ECO:0000256" key="5">
    <source>
        <dbReference type="SAM" id="Phobius"/>
    </source>
</evidence>
<dbReference type="SUPFAM" id="SSF56112">
    <property type="entry name" value="Protein kinase-like (PK-like)"/>
    <property type="match status" value="1"/>
</dbReference>
<dbReference type="CDD" id="cd14014">
    <property type="entry name" value="STKc_PknB_like"/>
    <property type="match status" value="1"/>
</dbReference>
<protein>
    <recommendedName>
        <fullName evidence="6">Protein kinase domain-containing protein</fullName>
    </recommendedName>
</protein>
<dbReference type="SUPFAM" id="SSF48452">
    <property type="entry name" value="TPR-like"/>
    <property type="match status" value="2"/>
</dbReference>
<dbReference type="InterPro" id="IPR011990">
    <property type="entry name" value="TPR-like_helical_dom_sf"/>
</dbReference>
<dbReference type="PANTHER" id="PTHR43289:SF6">
    <property type="entry name" value="SERINE_THREONINE-PROTEIN KINASE NEKL-3"/>
    <property type="match status" value="1"/>
</dbReference>
<dbReference type="AlphaFoldDB" id="A0A328C4K4"/>
<dbReference type="EMBL" id="QHKO01000005">
    <property type="protein sequence ID" value="RAL21669.1"/>
    <property type="molecule type" value="Genomic_DNA"/>
</dbReference>
<proteinExistence type="predicted"/>
<dbReference type="Pfam" id="PF00069">
    <property type="entry name" value="Pkinase"/>
    <property type="match status" value="1"/>
</dbReference>
<keyword evidence="8" id="KW-1185">Reference proteome</keyword>
<feature type="domain" description="Protein kinase" evidence="6">
    <location>
        <begin position="572"/>
        <end position="825"/>
    </location>
</feature>
<feature type="transmembrane region" description="Helical" evidence="5">
    <location>
        <begin position="49"/>
        <end position="70"/>
    </location>
</feature>
<evidence type="ECO:0000313" key="7">
    <source>
        <dbReference type="EMBL" id="RAL21669.1"/>
    </source>
</evidence>
<accession>A0A328C4K4</accession>
<keyword evidence="1" id="KW-0808">Transferase</keyword>
<reference evidence="7 8" key="1">
    <citation type="submission" date="2018-05" db="EMBL/GenBank/DDBJ databases">
        <title>Lujinxingia marina gen. nov. sp. nov., a new facultative anaerobic member of the class Deltaproteobacteria, and proposal of Lujinxingaceae fam. nov.</title>
        <authorList>
            <person name="Li C.-M."/>
        </authorList>
    </citation>
    <scope>NUCLEOTIDE SEQUENCE [LARGE SCALE GENOMIC DNA]</scope>
    <source>
        <strain evidence="7 8">B210</strain>
    </source>
</reference>
<keyword evidence="4" id="KW-0067">ATP-binding</keyword>
<dbReference type="GO" id="GO:0005524">
    <property type="term" value="F:ATP binding"/>
    <property type="evidence" value="ECO:0007669"/>
    <property type="project" value="UniProtKB-KW"/>
</dbReference>
<evidence type="ECO:0000256" key="4">
    <source>
        <dbReference type="ARBA" id="ARBA00022840"/>
    </source>
</evidence>
<dbReference type="PROSITE" id="PS00108">
    <property type="entry name" value="PROTEIN_KINASE_ST"/>
    <property type="match status" value="1"/>
</dbReference>